<keyword evidence="2" id="KW-0964">Secreted</keyword>
<accession>A0A5B7J1V0</accession>
<keyword evidence="6" id="KW-0720">Serine protease</keyword>
<keyword evidence="5" id="KW-0378">Hydrolase</keyword>
<comment type="caution">
    <text evidence="10">The sequence shown here is derived from an EMBL/GenBank/DDBJ whole genome shotgun (WGS) entry which is preliminary data.</text>
</comment>
<dbReference type="EMBL" id="VSRR010083513">
    <property type="protein sequence ID" value="MPC90182.1"/>
    <property type="molecule type" value="Genomic_DNA"/>
</dbReference>
<dbReference type="PANTHER" id="PTHR24264">
    <property type="entry name" value="TRYPSIN-RELATED"/>
    <property type="match status" value="1"/>
</dbReference>
<organism evidence="10 11">
    <name type="scientific">Portunus trituberculatus</name>
    <name type="common">Swimming crab</name>
    <name type="synonym">Neptunus trituberculatus</name>
    <dbReference type="NCBI Taxonomy" id="210409"/>
    <lineage>
        <taxon>Eukaryota</taxon>
        <taxon>Metazoa</taxon>
        <taxon>Ecdysozoa</taxon>
        <taxon>Arthropoda</taxon>
        <taxon>Crustacea</taxon>
        <taxon>Multicrustacea</taxon>
        <taxon>Malacostraca</taxon>
        <taxon>Eumalacostraca</taxon>
        <taxon>Eucarida</taxon>
        <taxon>Decapoda</taxon>
        <taxon>Pleocyemata</taxon>
        <taxon>Brachyura</taxon>
        <taxon>Eubrachyura</taxon>
        <taxon>Portunoidea</taxon>
        <taxon>Portunidae</taxon>
        <taxon>Portuninae</taxon>
        <taxon>Portunus</taxon>
    </lineage>
</organism>
<keyword evidence="7" id="KW-1015">Disulfide bond</keyword>
<evidence type="ECO:0000256" key="2">
    <source>
        <dbReference type="ARBA" id="ARBA00022525"/>
    </source>
</evidence>
<dbReference type="GO" id="GO:0006508">
    <property type="term" value="P:proteolysis"/>
    <property type="evidence" value="ECO:0007669"/>
    <property type="project" value="UniProtKB-KW"/>
</dbReference>
<evidence type="ECO:0000256" key="4">
    <source>
        <dbReference type="ARBA" id="ARBA00022729"/>
    </source>
</evidence>
<name>A0A5B7J1V0_PORTR</name>
<keyword evidence="3" id="KW-0645">Protease</keyword>
<evidence type="ECO:0000259" key="9">
    <source>
        <dbReference type="PROSITE" id="PS50240"/>
    </source>
</evidence>
<gene>
    <name evidence="10" type="primary">etaTry</name>
    <name evidence="10" type="ORF">E2C01_085155</name>
</gene>
<dbReference type="PROSITE" id="PS00135">
    <property type="entry name" value="TRYPSIN_SER"/>
    <property type="match status" value="1"/>
</dbReference>
<comment type="subcellular location">
    <subcellularLocation>
        <location evidence="1">Secreted</location>
    </subcellularLocation>
</comment>
<evidence type="ECO:0000256" key="1">
    <source>
        <dbReference type="ARBA" id="ARBA00004613"/>
    </source>
</evidence>
<dbReference type="PANTHER" id="PTHR24264:SF81">
    <property type="entry name" value="SERINE PROTEASE 33"/>
    <property type="match status" value="1"/>
</dbReference>
<evidence type="ECO:0000256" key="5">
    <source>
        <dbReference type="ARBA" id="ARBA00022801"/>
    </source>
</evidence>
<dbReference type="GO" id="GO:0005615">
    <property type="term" value="C:extracellular space"/>
    <property type="evidence" value="ECO:0007669"/>
    <property type="project" value="TreeGrafter"/>
</dbReference>
<evidence type="ECO:0000256" key="6">
    <source>
        <dbReference type="ARBA" id="ARBA00022825"/>
    </source>
</evidence>
<reference evidence="10 11" key="1">
    <citation type="submission" date="2019-05" db="EMBL/GenBank/DDBJ databases">
        <title>Another draft genome of Portunus trituberculatus and its Hox gene families provides insights of decapod evolution.</title>
        <authorList>
            <person name="Jeong J.-H."/>
            <person name="Song I."/>
            <person name="Kim S."/>
            <person name="Choi T."/>
            <person name="Kim D."/>
            <person name="Ryu S."/>
            <person name="Kim W."/>
        </authorList>
    </citation>
    <scope>NUCLEOTIDE SEQUENCE [LARGE SCALE GENOMIC DNA]</scope>
    <source>
        <tissue evidence="10">Muscle</tissue>
    </source>
</reference>
<dbReference type="InterPro" id="IPR050127">
    <property type="entry name" value="Serine_Proteases_S1"/>
</dbReference>
<dbReference type="PROSITE" id="PS50240">
    <property type="entry name" value="TRYPSIN_DOM"/>
    <property type="match status" value="1"/>
</dbReference>
<keyword evidence="8" id="KW-0325">Glycoprotein</keyword>
<dbReference type="Gene3D" id="2.40.10.10">
    <property type="entry name" value="Trypsin-like serine proteases"/>
    <property type="match status" value="1"/>
</dbReference>
<protein>
    <submittedName>
        <fullName evidence="10">Trypsin eta</fullName>
    </submittedName>
</protein>
<dbReference type="GO" id="GO:0004252">
    <property type="term" value="F:serine-type endopeptidase activity"/>
    <property type="evidence" value="ECO:0007669"/>
    <property type="project" value="InterPro"/>
</dbReference>
<keyword evidence="4" id="KW-0732">Signal</keyword>
<dbReference type="InterPro" id="IPR009003">
    <property type="entry name" value="Peptidase_S1_PA"/>
</dbReference>
<dbReference type="InterPro" id="IPR043504">
    <property type="entry name" value="Peptidase_S1_PA_chymotrypsin"/>
</dbReference>
<dbReference type="AlphaFoldDB" id="A0A5B7J1V0"/>
<evidence type="ECO:0000256" key="8">
    <source>
        <dbReference type="ARBA" id="ARBA00023180"/>
    </source>
</evidence>
<evidence type="ECO:0000256" key="3">
    <source>
        <dbReference type="ARBA" id="ARBA00022670"/>
    </source>
</evidence>
<dbReference type="SUPFAM" id="SSF50494">
    <property type="entry name" value="Trypsin-like serine proteases"/>
    <property type="match status" value="1"/>
</dbReference>
<dbReference type="OrthoDB" id="6339870at2759"/>
<dbReference type="Pfam" id="PF00089">
    <property type="entry name" value="Trypsin"/>
    <property type="match status" value="1"/>
</dbReference>
<dbReference type="InterPro" id="IPR033116">
    <property type="entry name" value="TRYPSIN_SER"/>
</dbReference>
<evidence type="ECO:0000313" key="11">
    <source>
        <dbReference type="Proteomes" id="UP000324222"/>
    </source>
</evidence>
<dbReference type="FunFam" id="2.40.10.10:FF:000054">
    <property type="entry name" value="Complement C1r subcomponent"/>
    <property type="match status" value="1"/>
</dbReference>
<dbReference type="InterPro" id="IPR001254">
    <property type="entry name" value="Trypsin_dom"/>
</dbReference>
<proteinExistence type="predicted"/>
<sequence length="118" mass="12735">MILLIISGGLPTTFLQQVNVTVFLSSKCDTSYSTLPSYSTDWPRGIGEETLCAGDLEGGKDACQGDSGGPLVTRDFRGRFVLAGIVMQGNGCGNKDFPGLYVNMRYPPYLAWVKNVAF</sequence>
<evidence type="ECO:0000313" key="10">
    <source>
        <dbReference type="EMBL" id="MPC90182.1"/>
    </source>
</evidence>
<dbReference type="Proteomes" id="UP000324222">
    <property type="component" value="Unassembled WGS sequence"/>
</dbReference>
<feature type="domain" description="Peptidase S1" evidence="9">
    <location>
        <begin position="1"/>
        <end position="118"/>
    </location>
</feature>
<evidence type="ECO:0000256" key="7">
    <source>
        <dbReference type="ARBA" id="ARBA00023157"/>
    </source>
</evidence>
<keyword evidence="11" id="KW-1185">Reference proteome</keyword>